<dbReference type="EMBL" id="JAEVHL010000048">
    <property type="protein sequence ID" value="MBM0276259.1"/>
    <property type="molecule type" value="Genomic_DNA"/>
</dbReference>
<sequence length="213" mass="23101">MPATTSLQALAQDLPRLWHAETTSPRDRKRLLRSLIADVTLLPEPDAQTMRIGVRWHTGATDELAVARPGPGRTSDAALEVVRRHGATHTSAELADMLNAEGLTTGEGMPFTAGGVARVRDAYIIFGPCTVAVQDGEVSVKQVATERGIPADGVYDWLRHGQVPARRGPSGRWCIPWDPASREIYRQKVAGFFRLNPVLSKQPVSFSAATADV</sequence>
<evidence type="ECO:0000313" key="1">
    <source>
        <dbReference type="EMBL" id="MBM0276259.1"/>
    </source>
</evidence>
<organism evidence="1 2">
    <name type="scientific">Micromonospora tarensis</name>
    <dbReference type="NCBI Taxonomy" id="2806100"/>
    <lineage>
        <taxon>Bacteria</taxon>
        <taxon>Bacillati</taxon>
        <taxon>Actinomycetota</taxon>
        <taxon>Actinomycetes</taxon>
        <taxon>Micromonosporales</taxon>
        <taxon>Micromonosporaceae</taxon>
        <taxon>Micromonospora</taxon>
    </lineage>
</organism>
<name>A0ABS1YFS0_9ACTN</name>
<accession>A0ABS1YFS0</accession>
<dbReference type="Proteomes" id="UP000622245">
    <property type="component" value="Unassembled WGS sequence"/>
</dbReference>
<comment type="caution">
    <text evidence="1">The sequence shown here is derived from an EMBL/GenBank/DDBJ whole genome shotgun (WGS) entry which is preliminary data.</text>
</comment>
<dbReference type="RefSeq" id="WP_203148691.1">
    <property type="nucleotide sequence ID" value="NZ_JAEVHL010000048.1"/>
</dbReference>
<reference evidence="1 2" key="1">
    <citation type="submission" date="2021-01" db="EMBL/GenBank/DDBJ databases">
        <title>Draft genome sequence of Micromonospora sp. strain STR1s_6.</title>
        <authorList>
            <person name="Karlyshev A."/>
            <person name="Jawad R."/>
        </authorList>
    </citation>
    <scope>NUCLEOTIDE SEQUENCE [LARGE SCALE GENOMIC DNA]</scope>
    <source>
        <strain evidence="1 2">STR1S-6</strain>
    </source>
</reference>
<keyword evidence="2" id="KW-1185">Reference proteome</keyword>
<proteinExistence type="predicted"/>
<protein>
    <recommendedName>
        <fullName evidence="3">Helix-turn-helix domain-containing protein</fullName>
    </recommendedName>
</protein>
<gene>
    <name evidence="1" type="ORF">JM949_12825</name>
</gene>
<evidence type="ECO:0008006" key="3">
    <source>
        <dbReference type="Google" id="ProtNLM"/>
    </source>
</evidence>
<evidence type="ECO:0000313" key="2">
    <source>
        <dbReference type="Proteomes" id="UP000622245"/>
    </source>
</evidence>